<dbReference type="AlphaFoldDB" id="A0ABD3I2K4"/>
<evidence type="ECO:0000256" key="5">
    <source>
        <dbReference type="ARBA" id="ARBA00023134"/>
    </source>
</evidence>
<name>A0ABD3I2K4_9MARC</name>
<dbReference type="InterPro" id="IPR003307">
    <property type="entry name" value="W2_domain"/>
</dbReference>
<dbReference type="SUPFAM" id="SSF48371">
    <property type="entry name" value="ARM repeat"/>
    <property type="match status" value="1"/>
</dbReference>
<feature type="region of interest" description="Disordered" evidence="7">
    <location>
        <begin position="184"/>
        <end position="269"/>
    </location>
</feature>
<comment type="similarity">
    <text evidence="1">Belongs to the eIF-2-beta/eIF-5 family.</text>
</comment>
<dbReference type="InterPro" id="IPR016024">
    <property type="entry name" value="ARM-type_fold"/>
</dbReference>
<dbReference type="Gene3D" id="1.25.40.180">
    <property type="match status" value="1"/>
</dbReference>
<dbReference type="CDD" id="cd11561">
    <property type="entry name" value="W2_eIF5"/>
    <property type="match status" value="1"/>
</dbReference>
<feature type="region of interest" description="Disordered" evidence="7">
    <location>
        <begin position="295"/>
        <end position="324"/>
    </location>
</feature>
<sequence>MRYRLTERFVCCEELGAVVKLGESEMAGTRREQQRCTSTAKMALQNIGAGNSDDVYYRYKMPKLMTKIEGRGNGIKTNVVNMVEVAKALARPPSYTTKFFGCELGAQSKFDDKTGTSIVNGAHETSKLAGLLEIFIKKYVQCYGCGNPETTINITKSQTITMKCAACGFVSDVDMRDKLTTFILKNPPEPKKGGKKDKQLRRAEKERLKEGEAADKAKKELTKKKKDETKPETKVIKKKGSDEDLSSQGDEDEAVEAEDDGVQWQTDTSAEAAKRRIEEQLTAATSEMVMIDEEAVHPSSPTTKTSKENKSNKLQRKPSSKKVEVVAPEEPEVVEVLPELEELSLHSVLVSEFKGCLEKGFTPAQLASFIERKEESKEELLFAYFEALFGSFVKGISKEVKEKKQYLSKVTTDEASQILLLKTLETFCAPCAPDAGKELALILKMLYDEDILEEDQILEWYDNGDENNTKSIQVRKYAQPFVDWVRDAEADEEEDE</sequence>
<dbReference type="InterPro" id="IPR002735">
    <property type="entry name" value="Transl_init_fac_IF2/IF5_dom"/>
</dbReference>
<dbReference type="InterPro" id="IPR045196">
    <property type="entry name" value="IF2/IF5"/>
</dbReference>
<comment type="caution">
    <text evidence="9">The sequence shown here is derived from an EMBL/GenBank/DDBJ whole genome shotgun (WGS) entry which is preliminary data.</text>
</comment>
<dbReference type="InterPro" id="IPR016189">
    <property type="entry name" value="Transl_init_fac_IF2/IF5_N"/>
</dbReference>
<feature type="compositionally biased region" description="Basic and acidic residues" evidence="7">
    <location>
        <begin position="188"/>
        <end position="242"/>
    </location>
</feature>
<dbReference type="PANTHER" id="PTHR23001:SF7">
    <property type="entry name" value="EUKARYOTIC TRANSLATION INITIATION FACTOR 5"/>
    <property type="match status" value="1"/>
</dbReference>
<dbReference type="GO" id="GO:0005525">
    <property type="term" value="F:GTP binding"/>
    <property type="evidence" value="ECO:0007669"/>
    <property type="project" value="UniProtKB-KW"/>
</dbReference>
<feature type="domain" description="W2" evidence="8">
    <location>
        <begin position="329"/>
        <end position="495"/>
    </location>
</feature>
<dbReference type="EMBL" id="JBJQOH010000002">
    <property type="protein sequence ID" value="KAL3697935.1"/>
    <property type="molecule type" value="Genomic_DNA"/>
</dbReference>
<dbReference type="Proteomes" id="UP001633002">
    <property type="component" value="Unassembled WGS sequence"/>
</dbReference>
<organism evidence="9 10">
    <name type="scientific">Riccia sorocarpa</name>
    <dbReference type="NCBI Taxonomy" id="122646"/>
    <lineage>
        <taxon>Eukaryota</taxon>
        <taxon>Viridiplantae</taxon>
        <taxon>Streptophyta</taxon>
        <taxon>Embryophyta</taxon>
        <taxon>Marchantiophyta</taxon>
        <taxon>Marchantiopsida</taxon>
        <taxon>Marchantiidae</taxon>
        <taxon>Marchantiales</taxon>
        <taxon>Ricciaceae</taxon>
        <taxon>Riccia</taxon>
    </lineage>
</organism>
<dbReference type="InterPro" id="IPR016190">
    <property type="entry name" value="Transl_init_fac_IF2/IF5_Zn-bd"/>
</dbReference>
<keyword evidence="10" id="KW-1185">Reference proteome</keyword>
<dbReference type="SUPFAM" id="SSF75689">
    <property type="entry name" value="Zinc-binding domain of translation initiation factor 2 beta"/>
    <property type="match status" value="1"/>
</dbReference>
<dbReference type="PROSITE" id="PS51363">
    <property type="entry name" value="W2"/>
    <property type="match status" value="1"/>
</dbReference>
<dbReference type="FunFam" id="3.30.30.170:FF:000002">
    <property type="entry name" value="Eukaryotic translation initiation factor 5"/>
    <property type="match status" value="1"/>
</dbReference>
<reference evidence="9 10" key="1">
    <citation type="submission" date="2024-09" db="EMBL/GenBank/DDBJ databases">
        <title>Chromosome-scale assembly of Riccia sorocarpa.</title>
        <authorList>
            <person name="Paukszto L."/>
        </authorList>
    </citation>
    <scope>NUCLEOTIDE SEQUENCE [LARGE SCALE GENOMIC DNA]</scope>
    <source>
        <strain evidence="9">LP-2024</strain>
        <tissue evidence="9">Aerial parts of the thallus</tissue>
    </source>
</reference>
<keyword evidence="5" id="KW-0342">GTP-binding</keyword>
<evidence type="ECO:0000256" key="3">
    <source>
        <dbReference type="ARBA" id="ARBA00022741"/>
    </source>
</evidence>
<dbReference type="SMART" id="SM00653">
    <property type="entry name" value="eIF2B_5"/>
    <property type="match status" value="1"/>
</dbReference>
<evidence type="ECO:0000313" key="10">
    <source>
        <dbReference type="Proteomes" id="UP001633002"/>
    </source>
</evidence>
<proteinExistence type="inferred from homology"/>
<dbReference type="Pfam" id="PF01873">
    <property type="entry name" value="eIF-5_eIF-2B"/>
    <property type="match status" value="1"/>
</dbReference>
<evidence type="ECO:0000256" key="4">
    <source>
        <dbReference type="ARBA" id="ARBA00022917"/>
    </source>
</evidence>
<keyword evidence="2" id="KW-0396">Initiation factor</keyword>
<dbReference type="SUPFAM" id="SSF100966">
    <property type="entry name" value="Translation initiation factor 2 beta, aIF2beta, N-terminal domain"/>
    <property type="match status" value="1"/>
</dbReference>
<evidence type="ECO:0000256" key="7">
    <source>
        <dbReference type="SAM" id="MobiDB-lite"/>
    </source>
</evidence>
<dbReference type="FunFam" id="2.20.25.350:FF:000001">
    <property type="entry name" value="Eukaryotic translation initiation factor 5"/>
    <property type="match status" value="1"/>
</dbReference>
<comment type="function">
    <text evidence="6">Catalyzes the hydrolysis of GTP bound to the 40S ribosomal initiation complex (40S.mRNA.Met-tRNA[F].eIF-2.GTP) with the subsequent joining of a 60S ribosomal subunit resulting in the release of eIF-2 and the guanine nucleotide. The subsequent joining of a 60S ribosomal subunit results in the formation of a functional 80S initiation complex (80S.mRNA.Met-tRNA[F]).</text>
</comment>
<dbReference type="Gene3D" id="2.20.25.350">
    <property type="match status" value="1"/>
</dbReference>
<gene>
    <name evidence="9" type="ORF">R1sor_012011</name>
</gene>
<dbReference type="GO" id="GO:0003743">
    <property type="term" value="F:translation initiation factor activity"/>
    <property type="evidence" value="ECO:0007669"/>
    <property type="project" value="UniProtKB-KW"/>
</dbReference>
<dbReference type="Gene3D" id="3.30.30.170">
    <property type="match status" value="1"/>
</dbReference>
<evidence type="ECO:0000256" key="6">
    <source>
        <dbReference type="ARBA" id="ARBA00025032"/>
    </source>
</evidence>
<keyword evidence="4" id="KW-0648">Protein biosynthesis</keyword>
<keyword evidence="3" id="KW-0547">Nucleotide-binding</keyword>
<evidence type="ECO:0000313" key="9">
    <source>
        <dbReference type="EMBL" id="KAL3697935.1"/>
    </source>
</evidence>
<dbReference type="PANTHER" id="PTHR23001">
    <property type="entry name" value="EUKARYOTIC TRANSLATION INITIATION FACTOR"/>
    <property type="match status" value="1"/>
</dbReference>
<dbReference type="SMART" id="SM00515">
    <property type="entry name" value="eIF5C"/>
    <property type="match status" value="1"/>
</dbReference>
<dbReference type="Pfam" id="PF02020">
    <property type="entry name" value="W2"/>
    <property type="match status" value="1"/>
</dbReference>
<protein>
    <recommendedName>
        <fullName evidence="8">W2 domain-containing protein</fullName>
    </recommendedName>
</protein>
<evidence type="ECO:0000259" key="8">
    <source>
        <dbReference type="PROSITE" id="PS51363"/>
    </source>
</evidence>
<evidence type="ECO:0000256" key="1">
    <source>
        <dbReference type="ARBA" id="ARBA00010397"/>
    </source>
</evidence>
<feature type="compositionally biased region" description="Acidic residues" evidence="7">
    <location>
        <begin position="243"/>
        <end position="261"/>
    </location>
</feature>
<accession>A0ABD3I2K4</accession>
<evidence type="ECO:0000256" key="2">
    <source>
        <dbReference type="ARBA" id="ARBA00022540"/>
    </source>
</evidence>